<reference evidence="2" key="1">
    <citation type="journal article" date="2014" name="Int. J. Syst. Evol. Microbiol.">
        <title>Complete genome of a new Firmicutes species belonging to the dominant human colonic microbiota ('Ruminococcus bicirculans') reveals two chromosomes and a selective capacity to utilize plant glucans.</title>
        <authorList>
            <consortium name="NISC Comparative Sequencing Program"/>
            <person name="Wegmann U."/>
            <person name="Louis P."/>
            <person name="Goesmann A."/>
            <person name="Henrissat B."/>
            <person name="Duncan S.H."/>
            <person name="Flint H.J."/>
        </authorList>
    </citation>
    <scope>NUCLEOTIDE SEQUENCE</scope>
    <source>
        <strain evidence="2">NBRC 113072</strain>
    </source>
</reference>
<proteinExistence type="predicted"/>
<protein>
    <submittedName>
        <fullName evidence="2">Uncharacterized protein</fullName>
    </submittedName>
</protein>
<evidence type="ECO:0000313" key="3">
    <source>
        <dbReference type="EMBL" id="GMA42538.1"/>
    </source>
</evidence>
<reference evidence="2" key="3">
    <citation type="submission" date="2023-02" db="EMBL/GenBank/DDBJ databases">
        <authorList>
            <person name="Sun Q."/>
            <person name="Mori K."/>
        </authorList>
    </citation>
    <scope>NUCLEOTIDE SEQUENCE</scope>
    <source>
        <strain evidence="2">NBRC 113072</strain>
    </source>
</reference>
<gene>
    <name evidence="2" type="ORF">GCM10025883_00500</name>
    <name evidence="3" type="ORF">GCM10025883_45830</name>
</gene>
<evidence type="ECO:0000313" key="2">
    <source>
        <dbReference type="EMBL" id="GMA38005.1"/>
    </source>
</evidence>
<dbReference type="RefSeq" id="WP_284302097.1">
    <property type="nucleotide sequence ID" value="NZ_BSUO01000001.1"/>
</dbReference>
<reference evidence="4" key="2">
    <citation type="journal article" date="2019" name="Int. J. Syst. Evol. Microbiol.">
        <title>The Global Catalogue of Microorganisms (GCM) 10K type strain sequencing project: providing services to taxonomists for standard genome sequencing and annotation.</title>
        <authorList>
            <consortium name="The Broad Institute Genomics Platform"/>
            <consortium name="The Broad Institute Genome Sequencing Center for Infectious Disease"/>
            <person name="Wu L."/>
            <person name="Ma J."/>
        </authorList>
    </citation>
    <scope>NUCLEOTIDE SEQUENCE [LARGE SCALE GENOMIC DNA]</scope>
    <source>
        <strain evidence="4">NBRC 113072</strain>
    </source>
</reference>
<accession>A0ABQ6IJB4</accession>
<evidence type="ECO:0000313" key="4">
    <source>
        <dbReference type="Proteomes" id="UP001157126"/>
    </source>
</evidence>
<feature type="compositionally biased region" description="Basic and acidic residues" evidence="1">
    <location>
        <begin position="10"/>
        <end position="26"/>
    </location>
</feature>
<dbReference type="EMBL" id="BSUO01000003">
    <property type="protein sequence ID" value="GMA42538.1"/>
    <property type="molecule type" value="Genomic_DNA"/>
</dbReference>
<dbReference type="Proteomes" id="UP001157126">
    <property type="component" value="Unassembled WGS sequence"/>
</dbReference>
<feature type="region of interest" description="Disordered" evidence="1">
    <location>
        <begin position="160"/>
        <end position="187"/>
    </location>
</feature>
<organism evidence="2 4">
    <name type="scientific">Mobilicoccus caccae</name>
    <dbReference type="NCBI Taxonomy" id="1859295"/>
    <lineage>
        <taxon>Bacteria</taxon>
        <taxon>Bacillati</taxon>
        <taxon>Actinomycetota</taxon>
        <taxon>Actinomycetes</taxon>
        <taxon>Micrococcales</taxon>
        <taxon>Dermatophilaceae</taxon>
        <taxon>Mobilicoccus</taxon>
    </lineage>
</organism>
<sequence length="187" mass="18589">MSTGGGGETPGRDGDAWRDGPQDVRPSDATPAPHERVSGRSAPPSSTGSDDDRRKSTFVKLGITAAVAGAGVLTLVALSGGDDDDEPTHAAVCVDRETGERQPDEQCGDNSGSYHGGFGWYFIPYGLVSPRVGAPVSGGSYSAPASSSYVTGGVSPNGGVVSADTVKGGTKTTVRGGFGGKAKGSGG</sequence>
<comment type="caution">
    <text evidence="2">The sequence shown here is derived from an EMBL/GenBank/DDBJ whole genome shotgun (WGS) entry which is preliminary data.</text>
</comment>
<dbReference type="EMBL" id="BSUO01000001">
    <property type="protein sequence ID" value="GMA38005.1"/>
    <property type="molecule type" value="Genomic_DNA"/>
</dbReference>
<feature type="compositionally biased region" description="Low complexity" evidence="1">
    <location>
        <begin position="165"/>
        <end position="175"/>
    </location>
</feature>
<feature type="compositionally biased region" description="Gly residues" evidence="1">
    <location>
        <begin position="176"/>
        <end position="187"/>
    </location>
</feature>
<keyword evidence="4" id="KW-1185">Reference proteome</keyword>
<feature type="region of interest" description="Disordered" evidence="1">
    <location>
        <begin position="1"/>
        <end position="54"/>
    </location>
</feature>
<name>A0ABQ6IJB4_9MICO</name>
<evidence type="ECO:0000256" key="1">
    <source>
        <dbReference type="SAM" id="MobiDB-lite"/>
    </source>
</evidence>